<dbReference type="Pfam" id="PF13472">
    <property type="entry name" value="Lipase_GDSL_2"/>
    <property type="match status" value="1"/>
</dbReference>
<evidence type="ECO:0000313" key="3">
    <source>
        <dbReference type="Proteomes" id="UP000177871"/>
    </source>
</evidence>
<dbReference type="PANTHER" id="PTHR30383">
    <property type="entry name" value="THIOESTERASE 1/PROTEASE 1/LYSOPHOSPHOLIPASE L1"/>
    <property type="match status" value="1"/>
</dbReference>
<gene>
    <name evidence="2" type="ORF">A2721_00490</name>
</gene>
<dbReference type="Gene3D" id="3.40.50.1110">
    <property type="entry name" value="SGNH hydrolase"/>
    <property type="match status" value="1"/>
</dbReference>
<dbReference type="GO" id="GO:0004622">
    <property type="term" value="F:phosphatidylcholine lysophospholipase activity"/>
    <property type="evidence" value="ECO:0007669"/>
    <property type="project" value="TreeGrafter"/>
</dbReference>
<dbReference type="InterPro" id="IPR013830">
    <property type="entry name" value="SGNH_hydro"/>
</dbReference>
<comment type="caution">
    <text evidence="2">The sequence shown here is derived from an EMBL/GenBank/DDBJ whole genome shotgun (WGS) entry which is preliminary data.</text>
</comment>
<name>A0A1F6A6C6_9BACT</name>
<dbReference type="SUPFAM" id="SSF52266">
    <property type="entry name" value="SGNH hydrolase"/>
    <property type="match status" value="1"/>
</dbReference>
<dbReference type="PANTHER" id="PTHR30383:SF5">
    <property type="entry name" value="SGNH HYDROLASE-TYPE ESTERASE DOMAIN-CONTAINING PROTEIN"/>
    <property type="match status" value="1"/>
</dbReference>
<dbReference type="InterPro" id="IPR051532">
    <property type="entry name" value="Ester_Hydrolysis_Enzymes"/>
</dbReference>
<dbReference type="STRING" id="1798381.A2721_00490"/>
<proteinExistence type="predicted"/>
<sequence length="205" mass="23074">MANDTISYVAVGDSYTVGEGVDREETWPSLLTKHLQEEGLEIELTANVARTGWLTQHVLELQMPLFEKYQPTFATLLIGANDWVQEVSPEQFRTNFLAIVFRMQAVLPDKKKMVALTIPDFSVTRIGEIFGTGREVTTGIKEYNQVLTEVCLENSVSVVDIFPLSQGMKNDPDLVGLDGLHPSAKEYQLWEKEIFPVALELLKEI</sequence>
<evidence type="ECO:0000313" key="2">
    <source>
        <dbReference type="EMBL" id="OGG19847.1"/>
    </source>
</evidence>
<dbReference type="InterPro" id="IPR036514">
    <property type="entry name" value="SGNH_hydro_sf"/>
</dbReference>
<protein>
    <recommendedName>
        <fullName evidence="1">SGNH hydrolase-type esterase domain-containing protein</fullName>
    </recommendedName>
</protein>
<dbReference type="AlphaFoldDB" id="A0A1F6A6C6"/>
<organism evidence="2 3">
    <name type="scientific">Candidatus Gottesmanbacteria bacterium RIFCSPHIGHO2_01_FULL_47_48</name>
    <dbReference type="NCBI Taxonomy" id="1798381"/>
    <lineage>
        <taxon>Bacteria</taxon>
        <taxon>Candidatus Gottesmaniibacteriota</taxon>
    </lineage>
</organism>
<evidence type="ECO:0000259" key="1">
    <source>
        <dbReference type="Pfam" id="PF13472"/>
    </source>
</evidence>
<dbReference type="CDD" id="cd01832">
    <property type="entry name" value="SGNH_hydrolase_like_1"/>
    <property type="match status" value="1"/>
</dbReference>
<dbReference type="EMBL" id="MFJK01000002">
    <property type="protein sequence ID" value="OGG19847.1"/>
    <property type="molecule type" value="Genomic_DNA"/>
</dbReference>
<accession>A0A1F6A6C6</accession>
<reference evidence="2 3" key="1">
    <citation type="journal article" date="2016" name="Nat. Commun.">
        <title>Thousands of microbial genomes shed light on interconnected biogeochemical processes in an aquifer system.</title>
        <authorList>
            <person name="Anantharaman K."/>
            <person name="Brown C.T."/>
            <person name="Hug L.A."/>
            <person name="Sharon I."/>
            <person name="Castelle C.J."/>
            <person name="Probst A.J."/>
            <person name="Thomas B.C."/>
            <person name="Singh A."/>
            <person name="Wilkins M.J."/>
            <person name="Karaoz U."/>
            <person name="Brodie E.L."/>
            <person name="Williams K.H."/>
            <person name="Hubbard S.S."/>
            <person name="Banfield J.F."/>
        </authorList>
    </citation>
    <scope>NUCLEOTIDE SEQUENCE [LARGE SCALE GENOMIC DNA]</scope>
</reference>
<dbReference type="Proteomes" id="UP000177871">
    <property type="component" value="Unassembled WGS sequence"/>
</dbReference>
<feature type="domain" description="SGNH hydrolase-type esterase" evidence="1">
    <location>
        <begin position="10"/>
        <end position="189"/>
    </location>
</feature>